<reference evidence="1 2" key="1">
    <citation type="journal article" date="2008" name="BMC Genomics">
        <title>Acidithiobacillus ferrooxidans metabolism: from genome sequence to industrial applications.</title>
        <authorList>
            <person name="Valdes J."/>
            <person name="Pedroso I."/>
            <person name="Quatrini R."/>
            <person name="Dodson R.J."/>
            <person name="Tettelin H."/>
            <person name="Blake R.II."/>
            <person name="Eisen J.A."/>
            <person name="Holmes D.S."/>
        </authorList>
    </citation>
    <scope>NUCLEOTIDE SEQUENCE [LARGE SCALE GENOMIC DNA]</scope>
    <source>
        <strain evidence="2">ATCC 23270 / DSM 14882 / CIP 104768 / NCIMB 8455</strain>
    </source>
</reference>
<name>B7J5J5_ACIF2</name>
<evidence type="ECO:0000313" key="1">
    <source>
        <dbReference type="EMBL" id="ACK79560.1"/>
    </source>
</evidence>
<dbReference type="Proteomes" id="UP000001362">
    <property type="component" value="Chromosome"/>
</dbReference>
<proteinExistence type="predicted"/>
<protein>
    <recommendedName>
        <fullName evidence="3">VOC domain-containing protein</fullName>
    </recommendedName>
</protein>
<dbReference type="STRING" id="243159.AFE_2207"/>
<dbReference type="InterPro" id="IPR029068">
    <property type="entry name" value="Glyas_Bleomycin-R_OHBP_Dase"/>
</dbReference>
<dbReference type="Gene3D" id="3.10.180.10">
    <property type="entry name" value="2,3-Dihydroxybiphenyl 1,2-Dioxygenase, domain 1"/>
    <property type="match status" value="1"/>
</dbReference>
<evidence type="ECO:0008006" key="3">
    <source>
        <dbReference type="Google" id="ProtNLM"/>
    </source>
</evidence>
<dbReference type="SUPFAM" id="SSF54593">
    <property type="entry name" value="Glyoxalase/Bleomycin resistance protein/Dihydroxybiphenyl dioxygenase"/>
    <property type="match status" value="1"/>
</dbReference>
<dbReference type="eggNOG" id="COG3185">
    <property type="taxonomic scope" value="Bacteria"/>
</dbReference>
<dbReference type="AlphaFoldDB" id="B7J5J5"/>
<evidence type="ECO:0000313" key="2">
    <source>
        <dbReference type="Proteomes" id="UP000001362"/>
    </source>
</evidence>
<gene>
    <name evidence="1" type="ordered locus">AFE_2207</name>
</gene>
<keyword evidence="2" id="KW-1185">Reference proteome</keyword>
<sequence>MDMQASVDFQRQGDKQNSAFFEEWLGRLLEDRDRQGLSENIGRIDSLMITVEPGHSAAYVGELCLMTPYDYLVTLETEQHSTHILRIDMNAPDVLVREVKDPNLHGIFRSLNEVYPIGARRPNSRYMGEIFQVKNLHEVVEAQKGREIRFFNQEQVRHLELPGNMAIVKPSPYTHNIVGYWERPDDHIRVYSLGLSFIREDMQVAFERAKELRERLGLDKLLLPIDHLATRVYSQNREAAILEYLTLSSYYYWGSYDIPDQNSSTNVTKSMHFTSELHSPAKVFTAANHPYFCNHLIGRPSPTEAFVRNFGPRLHHLAVAVRDGHTGGQANIDHVVNVLQNCGQKFLLEVAGSEREGLKQIFSSASEHSSLIVEYVQRFGGFQGFFTKDNVADLTAAAGADETLRSLDAAARAS</sequence>
<organism evidence="1 2">
    <name type="scientific">Acidithiobacillus ferrooxidans (strain ATCC 23270 / DSM 14882 / CIP 104768 / NCIMB 8455)</name>
    <name type="common">Ferrobacillus ferrooxidans (strain ATCC 23270)</name>
    <dbReference type="NCBI Taxonomy" id="243159"/>
    <lineage>
        <taxon>Bacteria</taxon>
        <taxon>Pseudomonadati</taxon>
        <taxon>Pseudomonadota</taxon>
        <taxon>Acidithiobacillia</taxon>
        <taxon>Acidithiobacillales</taxon>
        <taxon>Acidithiobacillaceae</taxon>
        <taxon>Acidithiobacillus</taxon>
    </lineage>
</organism>
<dbReference type="HOGENOM" id="CLU_677576_0_0_6"/>
<accession>B7J5J5</accession>
<dbReference type="PaxDb" id="243159-AFE_2207"/>
<dbReference type="EMBL" id="CP001219">
    <property type="protein sequence ID" value="ACK79560.1"/>
    <property type="molecule type" value="Genomic_DNA"/>
</dbReference>
<dbReference type="KEGG" id="afr:AFE_2207"/>